<evidence type="ECO:0000313" key="2">
    <source>
        <dbReference type="EMBL" id="EDX75179.1"/>
    </source>
</evidence>
<proteinExistence type="predicted"/>
<reference evidence="2 3" key="1">
    <citation type="submission" date="2008-07" db="EMBL/GenBank/DDBJ databases">
        <authorList>
            <person name="Tandeau de Marsac N."/>
            <person name="Ferriera S."/>
            <person name="Johnson J."/>
            <person name="Kravitz S."/>
            <person name="Beeson K."/>
            <person name="Sutton G."/>
            <person name="Rogers Y.-H."/>
            <person name="Friedman R."/>
            <person name="Frazier M."/>
            <person name="Venter J.C."/>
        </authorList>
    </citation>
    <scope>NUCLEOTIDE SEQUENCE [LARGE SCALE GENOMIC DNA]</scope>
    <source>
        <strain evidence="2 3">PCC 7420</strain>
    </source>
</reference>
<evidence type="ECO:0000259" key="1">
    <source>
        <dbReference type="Pfam" id="PF17389"/>
    </source>
</evidence>
<dbReference type="InterPro" id="IPR008928">
    <property type="entry name" value="6-hairpin_glycosidase_sf"/>
</dbReference>
<dbReference type="InterPro" id="IPR035396">
    <property type="entry name" value="Bac_rhamnosid6H"/>
</dbReference>
<dbReference type="eggNOG" id="COG3408">
    <property type="taxonomic scope" value="Bacteria"/>
</dbReference>
<dbReference type="HOGENOM" id="CLU_011138_0_0_3"/>
<dbReference type="AlphaFoldDB" id="B4VS07"/>
<dbReference type="Proteomes" id="UP000003835">
    <property type="component" value="Unassembled WGS sequence"/>
</dbReference>
<feature type="domain" description="Alpha-L-rhamnosidase six-hairpin glycosidase" evidence="1">
    <location>
        <begin position="216"/>
        <end position="356"/>
    </location>
</feature>
<sequence>MKNLSILLSEETEGVEVLQEKESCYQSSFTVEHTAETRQFFIQTNAPFQTKFNSDEQRRSYQDYLVNPRQIAESKDYPTLHSNHTWFDALYALALDEVRQCSVSEIKNNAYCNGQGIPAPEGGYFETGLFWTYIWTRDISYAVHLSLATLDPIRSLNSLNFKLSEIRAGGNQQIIQDTGTGGSYPISSDRVVWSFGCQALLQQLQGETRKDFARCAYAALKNTIEQDRHVIFDCQDGLYRGEQSFLDWREQSYPQWMAEDPVKIGMSKALSTNCCHFNALQLAASLAGELGHNSEQIKYSQWAQDLGQAIRTHLYLPESKLYSSFITTTFAPGAAHQYDLLGNALAILLDIAEETQADQIVSNYPHFPKGAAVIFPQQRDTLIYHNQAIWPFVTAYWLRVAKKVGNAQVVSLGMSSLIRGAALSLSNMENFDAVSGRVELDTEPKEPPVNSPRQLWSVAGYLSMIYDIIFGLSWTDSGIHISPYITREFRNYLLPKSNKLVLNEFPYKSHKLNITVHLPPVTEQIEGAYAVEEIRLNGQRVTSDITEAMLDKISNIIEVDLEEADSKNNSINIVGNLEDYRYRFAPRPPIIESITAIENQLEIKFNLNGENPDEVTVNIYRDGQLMARGLSGHLTTWRDPNSEGRRSPSYCYNLETIYTNTGTISQRSHPCCYWGANNHRIYSINAGQFSAIGGQLSERHGRQHLENWGESGHRITVQIKAQFSGAHAIQVVAGNGAGSINTGITCGVKHLQMTNSQNNQVVADGYLIMPHLGTWDRWLESSVIFTQVDLIANQNYEINIFGDEQAINMSSFAHNANYTGGNGGHSGPYNYVNIAQIKLAALS</sequence>
<gene>
    <name evidence="2" type="ORF">MC7420_2183</name>
</gene>
<dbReference type="InterPro" id="IPR012341">
    <property type="entry name" value="6hp_glycosidase-like_sf"/>
</dbReference>
<dbReference type="OrthoDB" id="49490at2"/>
<organism evidence="2 3">
    <name type="scientific">Coleofasciculus chthonoplastes PCC 7420</name>
    <dbReference type="NCBI Taxonomy" id="118168"/>
    <lineage>
        <taxon>Bacteria</taxon>
        <taxon>Bacillati</taxon>
        <taxon>Cyanobacteriota</taxon>
        <taxon>Cyanophyceae</taxon>
        <taxon>Coleofasciculales</taxon>
        <taxon>Coleofasciculaceae</taxon>
        <taxon>Coleofasciculus</taxon>
    </lineage>
</organism>
<accession>B4VS07</accession>
<evidence type="ECO:0000313" key="3">
    <source>
        <dbReference type="Proteomes" id="UP000003835"/>
    </source>
</evidence>
<protein>
    <recommendedName>
        <fullName evidence="1">Alpha-L-rhamnosidase six-hairpin glycosidase domain-containing protein</fullName>
    </recommendedName>
</protein>
<name>B4VS07_9CYAN</name>
<dbReference type="Pfam" id="PF17389">
    <property type="entry name" value="Bac_rhamnosid6H"/>
    <property type="match status" value="1"/>
</dbReference>
<dbReference type="RefSeq" id="WP_006101451.1">
    <property type="nucleotide sequence ID" value="NZ_DS989850.1"/>
</dbReference>
<dbReference type="GO" id="GO:0005975">
    <property type="term" value="P:carbohydrate metabolic process"/>
    <property type="evidence" value="ECO:0007669"/>
    <property type="project" value="InterPro"/>
</dbReference>
<dbReference type="Gene3D" id="1.50.10.10">
    <property type="match status" value="1"/>
</dbReference>
<dbReference type="SUPFAM" id="SSF48208">
    <property type="entry name" value="Six-hairpin glycosidases"/>
    <property type="match status" value="1"/>
</dbReference>
<dbReference type="EMBL" id="DS989850">
    <property type="protein sequence ID" value="EDX75179.1"/>
    <property type="molecule type" value="Genomic_DNA"/>
</dbReference>
<keyword evidence="3" id="KW-1185">Reference proteome</keyword>
<dbReference type="STRING" id="118168.MC7420_2183"/>